<evidence type="ECO:0000313" key="3">
    <source>
        <dbReference type="EMBL" id="MBC5863711.1"/>
    </source>
</evidence>
<evidence type="ECO:0000313" key="4">
    <source>
        <dbReference type="Proteomes" id="UP000621670"/>
    </source>
</evidence>
<dbReference type="Pfam" id="PF12158">
    <property type="entry name" value="DUF3592"/>
    <property type="match status" value="1"/>
</dbReference>
<dbReference type="InterPro" id="IPR021994">
    <property type="entry name" value="DUF3592"/>
</dbReference>
<keyword evidence="1" id="KW-0812">Transmembrane</keyword>
<name>A0ABR7JHH7_9FLAO</name>
<evidence type="ECO:0000256" key="1">
    <source>
        <dbReference type="SAM" id="Phobius"/>
    </source>
</evidence>
<keyword evidence="4" id="KW-1185">Reference proteome</keyword>
<comment type="caution">
    <text evidence="3">The sequence shown here is derived from an EMBL/GenBank/DDBJ whole genome shotgun (WGS) entry which is preliminary data.</text>
</comment>
<dbReference type="EMBL" id="JACRUM010000005">
    <property type="protein sequence ID" value="MBC5863711.1"/>
    <property type="molecule type" value="Genomic_DNA"/>
</dbReference>
<keyword evidence="1" id="KW-0472">Membrane</keyword>
<sequence length="206" mass="23508">MRIKELVVKNGWKSWLIIPFLGIGLMALFFSLKNIIKIQEAKDWTQTAANVEQVSIDSRKNSKGSESHELIIKYTYIINSKKYSGGNLAFGYSMNNFEDHQDLFRKLQESKKIMVYVNPNDKNESVIIPNINGSIVFVLIFSILWNATMIGSLLTLLYENIKKYIQVLLILIWLGGIYLLLSGATNIDMESSVVVLEKVNFHAIEK</sequence>
<accession>A0ABR7JHH7</accession>
<feature type="transmembrane region" description="Helical" evidence="1">
    <location>
        <begin position="164"/>
        <end position="181"/>
    </location>
</feature>
<organism evidence="3 4">
    <name type="scientific">Flavobacterium turcicum</name>
    <dbReference type="NCBI Taxonomy" id="2764718"/>
    <lineage>
        <taxon>Bacteria</taxon>
        <taxon>Pseudomonadati</taxon>
        <taxon>Bacteroidota</taxon>
        <taxon>Flavobacteriia</taxon>
        <taxon>Flavobacteriales</taxon>
        <taxon>Flavobacteriaceae</taxon>
        <taxon>Flavobacterium</taxon>
    </lineage>
</organism>
<dbReference type="RefSeq" id="WP_166136102.1">
    <property type="nucleotide sequence ID" value="NZ_JAAOBY010000004.1"/>
</dbReference>
<feature type="transmembrane region" description="Helical" evidence="1">
    <location>
        <begin position="135"/>
        <end position="158"/>
    </location>
</feature>
<feature type="transmembrane region" description="Helical" evidence="1">
    <location>
        <begin position="12"/>
        <end position="32"/>
    </location>
</feature>
<keyword evidence="1" id="KW-1133">Transmembrane helix</keyword>
<protein>
    <submittedName>
        <fullName evidence="3">DUF3592 domain-containing protein</fullName>
    </submittedName>
</protein>
<feature type="domain" description="DUF3592" evidence="2">
    <location>
        <begin position="49"/>
        <end position="131"/>
    </location>
</feature>
<evidence type="ECO:0000259" key="2">
    <source>
        <dbReference type="Pfam" id="PF12158"/>
    </source>
</evidence>
<gene>
    <name evidence="3" type="ORF">H8R26_09775</name>
</gene>
<proteinExistence type="predicted"/>
<dbReference type="Proteomes" id="UP000621670">
    <property type="component" value="Unassembled WGS sequence"/>
</dbReference>
<reference evidence="3 4" key="1">
    <citation type="submission" date="2020-08" db="EMBL/GenBank/DDBJ databases">
        <title>Description of novel Flavobacterium F-400 isolate.</title>
        <authorList>
            <person name="Saticioglu I."/>
            <person name="Duman M."/>
            <person name="Altun S."/>
        </authorList>
    </citation>
    <scope>NUCLEOTIDE SEQUENCE [LARGE SCALE GENOMIC DNA]</scope>
    <source>
        <strain evidence="3 4">F-400</strain>
    </source>
</reference>